<organism evidence="1 2">
    <name type="scientific">Enterococcus faecalis TX4248</name>
    <dbReference type="NCBI Taxonomy" id="749495"/>
    <lineage>
        <taxon>Bacteria</taxon>
        <taxon>Bacillati</taxon>
        <taxon>Bacillota</taxon>
        <taxon>Bacilli</taxon>
        <taxon>Lactobacillales</taxon>
        <taxon>Enterococcaceae</taxon>
        <taxon>Enterococcus</taxon>
    </lineage>
</organism>
<reference evidence="1 2" key="1">
    <citation type="submission" date="2010-07" db="EMBL/GenBank/DDBJ databases">
        <authorList>
            <person name="Sid Ahmed O."/>
        </authorList>
    </citation>
    <scope>NUCLEOTIDE SEQUENCE [LARGE SCALE GENOMIC DNA]</scope>
    <source>
        <strain evidence="1 2">TX4248</strain>
    </source>
</reference>
<accession>A0A125W4W1</accession>
<gene>
    <name evidence="1" type="ORF">HMPREF9498_02108</name>
</gene>
<dbReference type="AlphaFoldDB" id="A0A125W4W1"/>
<dbReference type="Proteomes" id="UP000004846">
    <property type="component" value="Unassembled WGS sequence"/>
</dbReference>
<protein>
    <submittedName>
        <fullName evidence="1">Uncharacterized protein</fullName>
    </submittedName>
</protein>
<name>A0A125W4W1_ENTFL</name>
<proteinExistence type="predicted"/>
<comment type="caution">
    <text evidence="1">The sequence shown here is derived from an EMBL/GenBank/DDBJ whole genome shotgun (WGS) entry which is preliminary data.</text>
</comment>
<evidence type="ECO:0000313" key="1">
    <source>
        <dbReference type="EMBL" id="EFM82258.1"/>
    </source>
</evidence>
<sequence>MTFVPHIFFYIIWWLNWKRILLFRSLCYDRQEKNTKGERRK</sequence>
<dbReference type="HOGENOM" id="CLU_3269686_0_0_9"/>
<evidence type="ECO:0000313" key="2">
    <source>
        <dbReference type="Proteomes" id="UP000004846"/>
    </source>
</evidence>
<dbReference type="EMBL" id="AEBR01000068">
    <property type="protein sequence ID" value="EFM82258.1"/>
    <property type="molecule type" value="Genomic_DNA"/>
</dbReference>